<evidence type="ECO:0000313" key="1">
    <source>
        <dbReference type="EMBL" id="TNJ42557.1"/>
    </source>
</evidence>
<keyword evidence="2" id="KW-1185">Reference proteome</keyword>
<sequence length="687" mass="72693">MKTFKYITRFCFIVLLMVMGCENDENIDFVNNIAAPSNIAAGVNVIPDNTGLTQISPTGNGVASFIVDFGDGSEVSESIAPGELVEHIYTEGTYEATITATGINGKTATGTQTVNVSFRAPENIIINTAIDGGNPFLLNVSAEADYASSFIVFFDTSNPEEEGTPLEIGGTVSNLYPGVGDYNIKVVALSGGAESSELEQVVTISAPVVFPIDFEAFDESALISFGGASSAVIDNPDTNGNPSAKVARIVKDAPEVWAGTVITMSSPIDFSLKKAMKMKVWSPRAGVKLLFKLENLSDGNIFIEKEATLTGTNTWEEVTFDFSDIDESQSYQKIVFFFDFGTVGSGGSDWTFYVDDINQTIPSTGATGLPGKWVMAPEAGALGVGPTIGDISWWNCDASCVSDRACYYDDVYIFGNDGSFQNDLGSETWTEGWQGGGDSCGTPVAPHDGSNSATYAYNESAGTLTLNGVGAFIGLAKAYNGGELSSPSNAPESITYNIEFLDNDTIAVNIDVGGAIWQFKLIRAGVVTTPLTGTWQIAQEPGALGVGPSLGDTSWWNCDASCVQDRACHYDDLYVFGADGSFKNEQGSETWIEGWQGGGDNCGTPVAPHDGSIPATYSYNAAAGTFTINGKGSYIVLPKAVNGSELSNPADAPDAVVYNVEFIDSNTISVYIDVGGGVIWQYKLVKI</sequence>
<evidence type="ECO:0008006" key="3">
    <source>
        <dbReference type="Google" id="ProtNLM"/>
    </source>
</evidence>
<protein>
    <recommendedName>
        <fullName evidence="3">PKD domain-containing protein</fullName>
    </recommendedName>
</protein>
<organism evidence="1 2">
    <name type="scientific">Allotamlana fucoidanivorans</name>
    <dbReference type="NCBI Taxonomy" id="2583814"/>
    <lineage>
        <taxon>Bacteria</taxon>
        <taxon>Pseudomonadati</taxon>
        <taxon>Bacteroidota</taxon>
        <taxon>Flavobacteriia</taxon>
        <taxon>Flavobacteriales</taxon>
        <taxon>Flavobacteriaceae</taxon>
        <taxon>Allotamlana</taxon>
    </lineage>
</organism>
<dbReference type="EMBL" id="VDCS01000013">
    <property type="protein sequence ID" value="TNJ42557.1"/>
    <property type="molecule type" value="Genomic_DNA"/>
</dbReference>
<evidence type="ECO:0000313" key="2">
    <source>
        <dbReference type="Proteomes" id="UP000308713"/>
    </source>
</evidence>
<accession>A0A5C4SHQ9</accession>
<comment type="caution">
    <text evidence="1">The sequence shown here is derived from an EMBL/GenBank/DDBJ whole genome shotgun (WGS) entry which is preliminary data.</text>
</comment>
<dbReference type="Gene3D" id="2.60.40.10">
    <property type="entry name" value="Immunoglobulins"/>
    <property type="match status" value="1"/>
</dbReference>
<dbReference type="AlphaFoldDB" id="A0A5C4SHQ9"/>
<dbReference type="InterPro" id="IPR013783">
    <property type="entry name" value="Ig-like_fold"/>
</dbReference>
<dbReference type="OrthoDB" id="5381604at2"/>
<gene>
    <name evidence="1" type="ORF">FGF67_13770</name>
</gene>
<dbReference type="PROSITE" id="PS51257">
    <property type="entry name" value="PROKAR_LIPOPROTEIN"/>
    <property type="match status" value="1"/>
</dbReference>
<proteinExistence type="predicted"/>
<dbReference type="RefSeq" id="WP_139698341.1">
    <property type="nucleotide sequence ID" value="NZ_CP074074.1"/>
</dbReference>
<dbReference type="Gene3D" id="2.60.120.260">
    <property type="entry name" value="Galactose-binding domain-like"/>
    <property type="match status" value="1"/>
</dbReference>
<dbReference type="SUPFAM" id="SSF49299">
    <property type="entry name" value="PKD domain"/>
    <property type="match status" value="1"/>
</dbReference>
<dbReference type="CDD" id="cd00146">
    <property type="entry name" value="PKD"/>
    <property type="match status" value="1"/>
</dbReference>
<dbReference type="Proteomes" id="UP000308713">
    <property type="component" value="Unassembled WGS sequence"/>
</dbReference>
<reference evidence="1 2" key="1">
    <citation type="submission" date="2019-05" db="EMBL/GenBank/DDBJ databases">
        <title>Tamlana fucoidanivorans sp. nov., isolated from the surface of algae collected from Fujian province in China.</title>
        <authorList>
            <person name="Li J."/>
        </authorList>
    </citation>
    <scope>NUCLEOTIDE SEQUENCE [LARGE SCALE GENOMIC DNA]</scope>
    <source>
        <strain evidence="1 2">CW2-9</strain>
    </source>
</reference>
<dbReference type="InterPro" id="IPR035986">
    <property type="entry name" value="PKD_dom_sf"/>
</dbReference>
<name>A0A5C4SHQ9_9FLAO</name>